<dbReference type="AlphaFoldDB" id="A0A0C9MVW1"/>
<dbReference type="STRING" id="91626.A0A0C9MVW1"/>
<sequence length="158" mass="18230">MNNGQGNWRELPYLASEEIDEFKRLNTAQIPMLPSIPAIHFDEFDATTNNMLYNDWICNVTRIEDGNYSEGTAPLENEIRGNERGARRVHFDSSVVVYLFETNDEPHRVVDNKRFAYPHDAKRFLSLSSLRVIMEQAQQVPENDDSVIVLGREQKLST</sequence>
<dbReference type="EMBL" id="DF836961">
    <property type="protein sequence ID" value="GAN11539.1"/>
    <property type="molecule type" value="Genomic_DNA"/>
</dbReference>
<protein>
    <submittedName>
        <fullName evidence="1">Uncharacterized protein</fullName>
    </submittedName>
</protein>
<dbReference type="Proteomes" id="UP000053815">
    <property type="component" value="Unassembled WGS sequence"/>
</dbReference>
<proteinExistence type="predicted"/>
<evidence type="ECO:0000313" key="1">
    <source>
        <dbReference type="EMBL" id="GAN11539.1"/>
    </source>
</evidence>
<reference evidence="1" key="1">
    <citation type="submission" date="2014-09" db="EMBL/GenBank/DDBJ databases">
        <title>Draft genome sequence of an oleaginous Mucoromycotina fungus Mucor ambiguus NBRC6742.</title>
        <authorList>
            <person name="Takeda I."/>
            <person name="Yamane N."/>
            <person name="Morita T."/>
            <person name="Tamano K."/>
            <person name="Machida M."/>
            <person name="Baker S."/>
            <person name="Koike H."/>
        </authorList>
    </citation>
    <scope>NUCLEOTIDE SEQUENCE</scope>
    <source>
        <strain evidence="1">NBRC 6742</strain>
    </source>
</reference>
<organism evidence="1">
    <name type="scientific">Mucor ambiguus</name>
    <dbReference type="NCBI Taxonomy" id="91626"/>
    <lineage>
        <taxon>Eukaryota</taxon>
        <taxon>Fungi</taxon>
        <taxon>Fungi incertae sedis</taxon>
        <taxon>Mucoromycota</taxon>
        <taxon>Mucoromycotina</taxon>
        <taxon>Mucoromycetes</taxon>
        <taxon>Mucorales</taxon>
        <taxon>Mucorineae</taxon>
        <taxon>Mucoraceae</taxon>
        <taxon>Mucor</taxon>
    </lineage>
</organism>
<evidence type="ECO:0000313" key="2">
    <source>
        <dbReference type="Proteomes" id="UP000053815"/>
    </source>
</evidence>
<accession>A0A0C9MVW1</accession>
<gene>
    <name evidence="1" type="ORF">MAM1_0672c11105</name>
</gene>
<keyword evidence="2" id="KW-1185">Reference proteome</keyword>
<name>A0A0C9MVW1_9FUNG</name>